<feature type="transmembrane region" description="Helical" evidence="6">
    <location>
        <begin position="143"/>
        <end position="167"/>
    </location>
</feature>
<protein>
    <submittedName>
        <fullName evidence="7">LysE family translocator</fullName>
    </submittedName>
</protein>
<gene>
    <name evidence="7" type="ORF">GNQ48_10270</name>
    <name evidence="8" type="ORF">L4V69_13930</name>
</gene>
<keyword evidence="4 6" id="KW-1133">Transmembrane helix</keyword>
<dbReference type="Proteomes" id="UP001297540">
    <property type="component" value="Chromosome"/>
</dbReference>
<organism evidence="7 9">
    <name type="scientific">Pseudomonas aeruginosa</name>
    <dbReference type="NCBI Taxonomy" id="287"/>
    <lineage>
        <taxon>Bacteria</taxon>
        <taxon>Pseudomonadati</taxon>
        <taxon>Pseudomonadota</taxon>
        <taxon>Gammaproteobacteria</taxon>
        <taxon>Pseudomonadales</taxon>
        <taxon>Pseudomonadaceae</taxon>
        <taxon>Pseudomonas</taxon>
    </lineage>
</organism>
<evidence type="ECO:0000256" key="2">
    <source>
        <dbReference type="ARBA" id="ARBA00022475"/>
    </source>
</evidence>
<dbReference type="AlphaFoldDB" id="A0A077JYP9"/>
<dbReference type="GO" id="GO:0033228">
    <property type="term" value="P:cysteine export across plasma membrane"/>
    <property type="evidence" value="ECO:0007669"/>
    <property type="project" value="TreeGrafter"/>
</dbReference>
<evidence type="ECO:0000256" key="3">
    <source>
        <dbReference type="ARBA" id="ARBA00022692"/>
    </source>
</evidence>
<reference evidence="8" key="3">
    <citation type="submission" date="2023-10" db="EMBL/GenBank/DDBJ databases">
        <title>Pathogen: clinical or host-associated sample.</title>
        <authorList>
            <person name="Hergert J."/>
            <person name="Casey R."/>
            <person name="Wagner J."/>
            <person name="Young E.L."/>
            <person name="Oakeson K.F."/>
        </authorList>
    </citation>
    <scope>NUCLEOTIDE SEQUENCE</scope>
    <source>
        <strain evidence="8">2021CK-01020</strain>
    </source>
</reference>
<evidence type="ECO:0000313" key="9">
    <source>
        <dbReference type="Proteomes" id="UP000433532"/>
    </source>
</evidence>
<keyword evidence="2" id="KW-1003">Cell membrane</keyword>
<dbReference type="GO" id="GO:0005886">
    <property type="term" value="C:plasma membrane"/>
    <property type="evidence" value="ECO:0007669"/>
    <property type="project" value="UniProtKB-SubCell"/>
</dbReference>
<accession>A0A077JYP9</accession>
<evidence type="ECO:0000313" key="8">
    <source>
        <dbReference type="EMBL" id="WOS80209.1"/>
    </source>
</evidence>
<keyword evidence="3 6" id="KW-0812">Transmembrane</keyword>
<reference evidence="7 9" key="1">
    <citation type="submission" date="2019-11" db="EMBL/GenBank/DDBJ databases">
        <title>Genomes of ocular Pseudomonas aeruginosa isolates.</title>
        <authorList>
            <person name="Khan M."/>
            <person name="Rice S.A."/>
            <person name="Willcox M.D.P."/>
            <person name="Stapleton F."/>
        </authorList>
    </citation>
    <scope>NUCLEOTIDE SEQUENCE [LARGE SCALE GENOMIC DNA]</scope>
    <source>
        <strain evidence="7 9">PA221</strain>
    </source>
</reference>
<feature type="transmembrane region" description="Helical" evidence="6">
    <location>
        <begin position="179"/>
        <end position="196"/>
    </location>
</feature>
<evidence type="ECO:0000313" key="7">
    <source>
        <dbReference type="EMBL" id="MUI35391.1"/>
    </source>
</evidence>
<dbReference type="Proteomes" id="UP000433532">
    <property type="component" value="Unassembled WGS sequence"/>
</dbReference>
<reference evidence="8" key="2">
    <citation type="submission" date="2023-06" db="EMBL/GenBank/DDBJ databases">
        <authorList>
            <consortium name="Clinical and Environmental Microbiology Branch: Whole genome sequencing antimicrobial resistance pathogens in the healthcare setting"/>
        </authorList>
    </citation>
    <scope>NUCLEOTIDE SEQUENCE</scope>
    <source>
        <strain evidence="8">2021CK-01020</strain>
    </source>
</reference>
<proteinExistence type="predicted"/>
<comment type="subcellular location">
    <subcellularLocation>
        <location evidence="1">Cell membrane</location>
        <topology evidence="1">Multi-pass membrane protein</topology>
    </subcellularLocation>
</comment>
<dbReference type="GO" id="GO:0015171">
    <property type="term" value="F:amino acid transmembrane transporter activity"/>
    <property type="evidence" value="ECO:0007669"/>
    <property type="project" value="TreeGrafter"/>
</dbReference>
<evidence type="ECO:0000256" key="4">
    <source>
        <dbReference type="ARBA" id="ARBA00022989"/>
    </source>
</evidence>
<dbReference type="PANTHER" id="PTHR30086">
    <property type="entry name" value="ARGININE EXPORTER PROTEIN ARGO"/>
    <property type="match status" value="1"/>
</dbReference>
<dbReference type="PANTHER" id="PTHR30086:SF20">
    <property type="entry name" value="ARGININE EXPORTER PROTEIN ARGO-RELATED"/>
    <property type="match status" value="1"/>
</dbReference>
<feature type="transmembrane region" description="Helical" evidence="6">
    <location>
        <begin position="72"/>
        <end position="89"/>
    </location>
</feature>
<dbReference type="RefSeq" id="WP_014603924.1">
    <property type="nucleotide sequence ID" value="NZ_AP014622.1"/>
</dbReference>
<dbReference type="KEGG" id="paeb:NCGM1900_3395"/>
<evidence type="ECO:0000256" key="1">
    <source>
        <dbReference type="ARBA" id="ARBA00004651"/>
    </source>
</evidence>
<dbReference type="Pfam" id="PF01810">
    <property type="entry name" value="LysE"/>
    <property type="match status" value="1"/>
</dbReference>
<feature type="transmembrane region" description="Helical" evidence="6">
    <location>
        <begin position="109"/>
        <end position="131"/>
    </location>
</feature>
<sequence length="197" mass="20462">MQSLAPFLLFAVVASITPGPTNILVLSNSQRHGLAAAWPIVLGACAAVAALILLLGLGLGELLRRHPLLQQGLAWLGVGWLSYLAWSLFRSAGGIDGAEPPRRLGVLGGAALQLVNPKAWMMALAALALFAGEGAGQAGRIGLLALLFFLVSLPCLASWALLGVGSARLLRSPSLMKRFNQGMALLLLASAWAALLL</sequence>
<dbReference type="InterPro" id="IPR001123">
    <property type="entry name" value="LeuE-type"/>
</dbReference>
<evidence type="ECO:0000256" key="6">
    <source>
        <dbReference type="SAM" id="Phobius"/>
    </source>
</evidence>
<feature type="transmembrane region" description="Helical" evidence="6">
    <location>
        <begin position="38"/>
        <end position="60"/>
    </location>
</feature>
<name>A0A077JYP9_PSEAI</name>
<keyword evidence="5 6" id="KW-0472">Membrane</keyword>
<evidence type="ECO:0000256" key="5">
    <source>
        <dbReference type="ARBA" id="ARBA00023136"/>
    </source>
</evidence>
<dbReference type="EMBL" id="CP136986">
    <property type="protein sequence ID" value="WOS80209.1"/>
    <property type="molecule type" value="Genomic_DNA"/>
</dbReference>
<dbReference type="EMBL" id="WOAD01000006">
    <property type="protein sequence ID" value="MUI35391.1"/>
    <property type="molecule type" value="Genomic_DNA"/>
</dbReference>